<dbReference type="InterPro" id="IPR001155">
    <property type="entry name" value="OxRdtase_FMN_N"/>
</dbReference>
<dbReference type="EMBL" id="BSPX01000024">
    <property type="protein sequence ID" value="GLT22413.1"/>
    <property type="molecule type" value="Genomic_DNA"/>
</dbReference>
<dbReference type="InterPro" id="IPR045247">
    <property type="entry name" value="Oye-like"/>
</dbReference>
<dbReference type="Proteomes" id="UP001157167">
    <property type="component" value="Unassembled WGS sequence"/>
</dbReference>
<dbReference type="Gene3D" id="3.20.20.70">
    <property type="entry name" value="Aldolase class I"/>
    <property type="match status" value="1"/>
</dbReference>
<dbReference type="NCBIfam" id="NF007899">
    <property type="entry name" value="PRK10605.1"/>
    <property type="match status" value="1"/>
</dbReference>
<organism evidence="2 3">
    <name type="scientific">Zoogloea oryzae</name>
    <dbReference type="NCBI Taxonomy" id="310767"/>
    <lineage>
        <taxon>Bacteria</taxon>
        <taxon>Pseudomonadati</taxon>
        <taxon>Pseudomonadota</taxon>
        <taxon>Betaproteobacteria</taxon>
        <taxon>Rhodocyclales</taxon>
        <taxon>Zoogloeaceae</taxon>
        <taxon>Zoogloea</taxon>
    </lineage>
</organism>
<gene>
    <name evidence="2" type="ORF">GCM10007933_18720</name>
</gene>
<dbReference type="SUPFAM" id="SSF51395">
    <property type="entry name" value="FMN-linked oxidoreductases"/>
    <property type="match status" value="1"/>
</dbReference>
<dbReference type="InterPro" id="IPR013785">
    <property type="entry name" value="Aldolase_TIM"/>
</dbReference>
<dbReference type="RefSeq" id="WP_284187727.1">
    <property type="nucleotide sequence ID" value="NZ_BSPX01000024.1"/>
</dbReference>
<dbReference type="PANTHER" id="PTHR22893">
    <property type="entry name" value="NADH OXIDOREDUCTASE-RELATED"/>
    <property type="match status" value="1"/>
</dbReference>
<proteinExistence type="predicted"/>
<name>A0ABQ6FA43_9RHOO</name>
<accession>A0ABQ6FA43</accession>
<protein>
    <submittedName>
        <fullName evidence="2">Alkene reductase</fullName>
    </submittedName>
</protein>
<evidence type="ECO:0000313" key="3">
    <source>
        <dbReference type="Proteomes" id="UP001157167"/>
    </source>
</evidence>
<dbReference type="PANTHER" id="PTHR22893:SF135">
    <property type="entry name" value="NAD(P)H:FLAVIN OXIDOREDUCTASE SYE2"/>
    <property type="match status" value="1"/>
</dbReference>
<evidence type="ECO:0000313" key="2">
    <source>
        <dbReference type="EMBL" id="GLT22413.1"/>
    </source>
</evidence>
<dbReference type="Pfam" id="PF00724">
    <property type="entry name" value="Oxidored_FMN"/>
    <property type="match status" value="1"/>
</dbReference>
<evidence type="ECO:0000259" key="1">
    <source>
        <dbReference type="Pfam" id="PF00724"/>
    </source>
</evidence>
<reference evidence="3" key="1">
    <citation type="journal article" date="2019" name="Int. J. Syst. Evol. Microbiol.">
        <title>The Global Catalogue of Microorganisms (GCM) 10K type strain sequencing project: providing services to taxonomists for standard genome sequencing and annotation.</title>
        <authorList>
            <consortium name="The Broad Institute Genomics Platform"/>
            <consortium name="The Broad Institute Genome Sequencing Center for Infectious Disease"/>
            <person name="Wu L."/>
            <person name="Ma J."/>
        </authorList>
    </citation>
    <scope>NUCLEOTIDE SEQUENCE [LARGE SCALE GENOMIC DNA]</scope>
    <source>
        <strain evidence="3">NBRC 102407</strain>
    </source>
</reference>
<sequence length="371" mass="39381">MTSPLFQPTRIGDLTLPNRIVMPPLTRARAAQPGNVPTAMNAAYYAQRASAGLIIAEATDISADAKGYSLTPGVHSAAQIAGWRLVTEAVHRRGGRIFLQIWHCGRMSHADFHDGALPVAPSAVAFAGQIWKAGADDHRGQGGMVACPTPRALETAEIAGIVADFRQAALNAIEAGFDGVEIHAANGYLIDQFLRSTSNQRGDQYGGSRENRLRFLLEVTDAVTSAIGAARTGVRLSPCNRANGMDCPDSIPTAVEAAARLAERGVAYLHTNEPGDDSPEATQVRQQLRAAFPGPIIVAGGYTRERADAVLASGDVDLVAFGKLFIANPDLPARLQHGWPLNTPEPATFFGGDARGYIDYPTHTATEEQPA</sequence>
<comment type="caution">
    <text evidence="2">The sequence shown here is derived from an EMBL/GenBank/DDBJ whole genome shotgun (WGS) entry which is preliminary data.</text>
</comment>
<dbReference type="CDD" id="cd02933">
    <property type="entry name" value="OYE_like_FMN"/>
    <property type="match status" value="1"/>
</dbReference>
<keyword evidence="3" id="KW-1185">Reference proteome</keyword>
<feature type="domain" description="NADH:flavin oxidoreductase/NADH oxidase N-terminal" evidence="1">
    <location>
        <begin position="5"/>
        <end position="342"/>
    </location>
</feature>